<sequence>MNISFCDKNVILIKNKEYINVNYHDIDSIKKIIPDTKIHINELFKYTKILTNAGYKCYYIDMFSKL</sequence>
<gene>
    <name evidence="1" type="ORF">NIOZUU159_00029</name>
</gene>
<reference evidence="1" key="1">
    <citation type="submission" date="2020-08" db="EMBL/GenBank/DDBJ databases">
        <title>Bridging the membrane lipid divide: bacteria of the FCB group superphylum have the potential to synthesize archaeal ether lipids.</title>
        <authorList>
            <person name="Villanueva L."/>
            <person name="von Meijenfeldt F.A.B."/>
            <person name="Westbye A.B."/>
            <person name="Yadav S."/>
            <person name="Hopmans E.C."/>
            <person name="Dutilh B.E."/>
            <person name="Sinninghe Damste J.S."/>
        </authorList>
    </citation>
    <scope>NUCLEOTIDE SEQUENCE</scope>
    <source>
        <strain evidence="1">NIOZ-UU159</strain>
    </source>
</reference>
<accession>A0A7S9SU22</accession>
<name>A0A7S9SU22_9VIRU</name>
<evidence type="ECO:0000313" key="1">
    <source>
        <dbReference type="EMBL" id="QPI16541.1"/>
    </source>
</evidence>
<organism evidence="1">
    <name type="scientific">Virus NIOZ-UU159</name>
    <dbReference type="NCBI Taxonomy" id="2763270"/>
    <lineage>
        <taxon>Viruses</taxon>
    </lineage>
</organism>
<proteinExistence type="predicted"/>
<dbReference type="EMBL" id="MW030576">
    <property type="protein sequence ID" value="QPI16541.1"/>
    <property type="molecule type" value="Genomic_DNA"/>
</dbReference>
<protein>
    <submittedName>
        <fullName evidence="1">Uncharacterized protein</fullName>
    </submittedName>
</protein>